<evidence type="ECO:0000259" key="1">
    <source>
        <dbReference type="Pfam" id="PF13843"/>
    </source>
</evidence>
<evidence type="ECO:0000313" key="3">
    <source>
        <dbReference type="Proteomes" id="UP000663862"/>
    </source>
</evidence>
<gene>
    <name evidence="2" type="ORF">TSG867_LOCUS23827</name>
</gene>
<dbReference type="InterPro" id="IPR037176">
    <property type="entry name" value="Osmotin/thaumatin-like_sf"/>
</dbReference>
<comment type="caution">
    <text evidence="2">The sequence shown here is derived from an EMBL/GenBank/DDBJ whole genome shotgun (WGS) entry which is preliminary data.</text>
</comment>
<dbReference type="InterPro" id="IPR029526">
    <property type="entry name" value="PGBD"/>
</dbReference>
<dbReference type="EMBL" id="CAJOBQ010002098">
    <property type="protein sequence ID" value="CAF4538876.1"/>
    <property type="molecule type" value="Genomic_DNA"/>
</dbReference>
<feature type="domain" description="PiggyBac transposable element-derived protein" evidence="1">
    <location>
        <begin position="1"/>
        <end position="113"/>
    </location>
</feature>
<dbReference type="Pfam" id="PF13843">
    <property type="entry name" value="DDE_Tnp_1_7"/>
    <property type="match status" value="2"/>
</dbReference>
<dbReference type="PANTHER" id="PTHR46599">
    <property type="entry name" value="PIGGYBAC TRANSPOSABLE ELEMENT-DERIVED PROTEIN 4"/>
    <property type="match status" value="1"/>
</dbReference>
<name>A0A820XVJ6_9BILA</name>
<dbReference type="Proteomes" id="UP000663862">
    <property type="component" value="Unassembled WGS sequence"/>
</dbReference>
<dbReference type="SUPFAM" id="SSF49870">
    <property type="entry name" value="Osmotin, thaumatin-like protein"/>
    <property type="match status" value="1"/>
</dbReference>
<dbReference type="Gene3D" id="2.60.110.10">
    <property type="entry name" value="Thaumatin"/>
    <property type="match status" value="1"/>
</dbReference>
<proteinExistence type="predicted"/>
<feature type="domain" description="PiggyBac transposable element-derived protein" evidence="1">
    <location>
        <begin position="114"/>
        <end position="252"/>
    </location>
</feature>
<evidence type="ECO:0000313" key="2">
    <source>
        <dbReference type="EMBL" id="CAF4538876.1"/>
    </source>
</evidence>
<accession>A0A820XVJ6</accession>
<reference evidence="2" key="1">
    <citation type="submission" date="2021-02" db="EMBL/GenBank/DDBJ databases">
        <authorList>
            <person name="Nowell W R."/>
        </authorList>
    </citation>
    <scope>NUCLEOTIDE SEQUENCE</scope>
</reference>
<dbReference type="PANTHER" id="PTHR46599:SF3">
    <property type="entry name" value="PIGGYBAC TRANSPOSABLE ELEMENT-DERIVED PROTEIN 4"/>
    <property type="match status" value="1"/>
</dbReference>
<dbReference type="AlphaFoldDB" id="A0A820XVJ6"/>
<organism evidence="2 3">
    <name type="scientific">Rotaria socialis</name>
    <dbReference type="NCBI Taxonomy" id="392032"/>
    <lineage>
        <taxon>Eukaryota</taxon>
        <taxon>Metazoa</taxon>
        <taxon>Spiralia</taxon>
        <taxon>Gnathifera</taxon>
        <taxon>Rotifera</taxon>
        <taxon>Eurotatoria</taxon>
        <taxon>Bdelloidea</taxon>
        <taxon>Philodinida</taxon>
        <taxon>Philodinidae</taxon>
        <taxon>Rotaria</taxon>
    </lineage>
</organism>
<sequence>MVRETNRYAEQYLLTHKPSKRSKNLQWEPTTNEEMLKFLGIAIEMGSVQMPKVDYYWSKSQLYGSKIIQNTMSRDKFESLLKFLHFSNNDEQDASQDRLAKLNPLLHLLKVRFNIALAKRLLENDTYLIGTLRSNRVGSGKQVVQKQLKKGEIYGLQNGDGIKLIKWKDKREVLMISTKPSHTTALVDIRKTTPSGERIMKPQVVVDYNKGRQGTDLSDQLSAYYTCLKRSVKWYQKMAFELIFGTSIVNSYLIYKENYTTSNINILQFRESLVRSLLLGSSSENLKPGSGQQSTSQTKYKLVDHKLEEIEESARNIRRRCTGCYEQGRKQQSREASYAAAKKTVLIMPIDIVFINRLSQTINLVKTRNNRPSRQIANIHPGGSVSCSLPDGWSGNFRHAGGTGGITLFEVSVRANDRNVYYDLSVIDGFNVPMKVRAPDGTRLKALHRRARDAYLFPADNSKTHASRAGKFIVTFER</sequence>
<protein>
    <recommendedName>
        <fullName evidence="1">PiggyBac transposable element-derived protein domain-containing protein</fullName>
    </recommendedName>
</protein>